<dbReference type="EC" id="3.2.1.99" evidence="5 14"/>
<dbReference type="PIRSF" id="PIRSF026534">
    <property type="entry name" value="Endo_alpha-L-arabinosidase"/>
    <property type="match status" value="1"/>
</dbReference>
<comment type="function">
    <text evidence="13">Endo-1,5-alpha-L-arabinanase involved in degradation of pectin. Its preferred substrate is linear 1,5-alpha-L-arabinan.</text>
</comment>
<dbReference type="SUPFAM" id="SSF75005">
    <property type="entry name" value="Arabinanase/levansucrase/invertase"/>
    <property type="match status" value="1"/>
</dbReference>
<reference evidence="18 19" key="1">
    <citation type="journal article" date="2018" name="Mycol. Prog.">
        <title>Coniella lustricola, a new species from submerged detritus.</title>
        <authorList>
            <person name="Raudabaugh D.B."/>
            <person name="Iturriaga T."/>
            <person name="Carver A."/>
            <person name="Mondo S."/>
            <person name="Pangilinan J."/>
            <person name="Lipzen A."/>
            <person name="He G."/>
            <person name="Amirebrahimi M."/>
            <person name="Grigoriev I.V."/>
            <person name="Miller A.N."/>
        </authorList>
    </citation>
    <scope>NUCLEOTIDE SEQUENCE [LARGE SCALE GENOMIC DNA]</scope>
    <source>
        <strain evidence="18 19">B22-T-1</strain>
    </source>
</reference>
<dbReference type="EMBL" id="KZ678539">
    <property type="protein sequence ID" value="PSR80186.1"/>
    <property type="molecule type" value="Genomic_DNA"/>
</dbReference>
<comment type="catalytic activity">
    <reaction evidence="1 14">
        <text>Endohydrolysis of (1-&gt;5)-alpha-arabinofuranosidic linkages in (1-&gt;5)-arabinans.</text>
        <dbReference type="EC" id="3.2.1.99"/>
    </reaction>
</comment>
<keyword evidence="12" id="KW-0624">Polysaccharide degradation</keyword>
<dbReference type="STRING" id="2025994.A0A2T2ZZN6"/>
<evidence type="ECO:0000256" key="3">
    <source>
        <dbReference type="ARBA" id="ARBA00004834"/>
    </source>
</evidence>
<dbReference type="Pfam" id="PF04616">
    <property type="entry name" value="Glyco_hydro_43"/>
    <property type="match status" value="1"/>
</dbReference>
<feature type="chain" id="PRO_5015542303" description="Arabinan endo-1,5-alpha-L-arabinosidase" evidence="17">
    <location>
        <begin position="24"/>
        <end position="328"/>
    </location>
</feature>
<evidence type="ECO:0000256" key="9">
    <source>
        <dbReference type="ARBA" id="ARBA00023180"/>
    </source>
</evidence>
<evidence type="ECO:0000256" key="13">
    <source>
        <dbReference type="ARBA" id="ARBA00025221"/>
    </source>
</evidence>
<keyword evidence="11 14" id="KW-0326">Glycosidase</keyword>
<comment type="subcellular location">
    <subcellularLocation>
        <location evidence="2">Secreted</location>
    </subcellularLocation>
</comment>
<keyword evidence="17" id="KW-0732">Signal</keyword>
<name>A0A2T2ZZN6_9PEZI</name>
<dbReference type="InterPro" id="IPR006710">
    <property type="entry name" value="Glyco_hydro_43"/>
</dbReference>
<evidence type="ECO:0000256" key="16">
    <source>
        <dbReference type="PIRSR" id="PIRSR606710-2"/>
    </source>
</evidence>
<evidence type="ECO:0000256" key="15">
    <source>
        <dbReference type="PIRSR" id="PIRSR606710-1"/>
    </source>
</evidence>
<evidence type="ECO:0000256" key="12">
    <source>
        <dbReference type="ARBA" id="ARBA00023326"/>
    </source>
</evidence>
<evidence type="ECO:0000256" key="7">
    <source>
        <dbReference type="ARBA" id="ARBA00022651"/>
    </source>
</evidence>
<keyword evidence="8 14" id="KW-0378">Hydrolase</keyword>
<dbReference type="GO" id="GO:0005576">
    <property type="term" value="C:extracellular region"/>
    <property type="evidence" value="ECO:0007669"/>
    <property type="project" value="UniProtKB-SubCell"/>
</dbReference>
<dbReference type="CDD" id="cd18831">
    <property type="entry name" value="GH43_AnAbnA-like"/>
    <property type="match status" value="1"/>
</dbReference>
<keyword evidence="10" id="KW-0119">Carbohydrate metabolism</keyword>
<dbReference type="PANTHER" id="PTHR43301">
    <property type="entry name" value="ARABINAN ENDO-1,5-ALPHA-L-ARABINOSIDASE"/>
    <property type="match status" value="1"/>
</dbReference>
<dbReference type="AlphaFoldDB" id="A0A2T2ZZN6"/>
<keyword evidence="9" id="KW-0325">Glycoprotein</keyword>
<organism evidence="18 19">
    <name type="scientific">Coniella lustricola</name>
    <dbReference type="NCBI Taxonomy" id="2025994"/>
    <lineage>
        <taxon>Eukaryota</taxon>
        <taxon>Fungi</taxon>
        <taxon>Dikarya</taxon>
        <taxon>Ascomycota</taxon>
        <taxon>Pezizomycotina</taxon>
        <taxon>Sordariomycetes</taxon>
        <taxon>Sordariomycetidae</taxon>
        <taxon>Diaporthales</taxon>
        <taxon>Schizoparmaceae</taxon>
        <taxon>Coniella</taxon>
    </lineage>
</organism>
<evidence type="ECO:0000256" key="17">
    <source>
        <dbReference type="SAM" id="SignalP"/>
    </source>
</evidence>
<evidence type="ECO:0000256" key="1">
    <source>
        <dbReference type="ARBA" id="ARBA00000375"/>
    </source>
</evidence>
<proteinExistence type="inferred from homology"/>
<evidence type="ECO:0000256" key="8">
    <source>
        <dbReference type="ARBA" id="ARBA00022801"/>
    </source>
</evidence>
<dbReference type="GO" id="GO:0031222">
    <property type="term" value="P:arabinan catabolic process"/>
    <property type="evidence" value="ECO:0007669"/>
    <property type="project" value="UniProtKB-UniPathway"/>
</dbReference>
<keyword evidence="6" id="KW-0964">Secreted</keyword>
<evidence type="ECO:0000256" key="5">
    <source>
        <dbReference type="ARBA" id="ARBA00012586"/>
    </source>
</evidence>
<dbReference type="InParanoid" id="A0A2T2ZZN6"/>
<dbReference type="GO" id="GO:0046558">
    <property type="term" value="F:arabinan endo-1,5-alpha-L-arabinosidase activity"/>
    <property type="evidence" value="ECO:0007669"/>
    <property type="project" value="UniProtKB-EC"/>
</dbReference>
<dbReference type="InterPro" id="IPR050727">
    <property type="entry name" value="GH43_arabinanases"/>
</dbReference>
<evidence type="ECO:0000256" key="11">
    <source>
        <dbReference type="ARBA" id="ARBA00023295"/>
    </source>
</evidence>
<evidence type="ECO:0000256" key="6">
    <source>
        <dbReference type="ARBA" id="ARBA00022525"/>
    </source>
</evidence>
<feature type="signal peptide" evidence="17">
    <location>
        <begin position="1"/>
        <end position="23"/>
    </location>
</feature>
<dbReference type="InterPro" id="IPR016840">
    <property type="entry name" value="Glyco_hydro_43_endo_a_Ara-ase"/>
</dbReference>
<dbReference type="OrthoDB" id="195678at2759"/>
<dbReference type="Gene3D" id="2.115.10.20">
    <property type="entry name" value="Glycosyl hydrolase domain, family 43"/>
    <property type="match status" value="1"/>
</dbReference>
<dbReference type="InterPro" id="IPR023296">
    <property type="entry name" value="Glyco_hydro_beta-prop_sf"/>
</dbReference>
<feature type="active site" description="Proton acceptor" evidence="15">
    <location>
        <position position="38"/>
    </location>
</feature>
<comment type="similarity">
    <text evidence="4 14">Belongs to the glycosyl hydrolase 43 family.</text>
</comment>
<evidence type="ECO:0000256" key="4">
    <source>
        <dbReference type="ARBA" id="ARBA00009865"/>
    </source>
</evidence>
<feature type="active site" description="Proton donor" evidence="15">
    <location>
        <position position="207"/>
    </location>
</feature>
<evidence type="ECO:0000256" key="2">
    <source>
        <dbReference type="ARBA" id="ARBA00004613"/>
    </source>
</evidence>
<evidence type="ECO:0000256" key="10">
    <source>
        <dbReference type="ARBA" id="ARBA00023277"/>
    </source>
</evidence>
<feature type="site" description="Important for catalytic activity, responsible for pKa modulation of the active site Glu and correct orientation of both the proton donor and substrate" evidence="16">
    <location>
        <position position="154"/>
    </location>
</feature>
<dbReference type="Proteomes" id="UP000241462">
    <property type="component" value="Unassembled WGS sequence"/>
</dbReference>
<comment type="pathway">
    <text evidence="3 14">Glycan metabolism; L-arabinan degradation.</text>
</comment>
<evidence type="ECO:0000313" key="18">
    <source>
        <dbReference type="EMBL" id="PSR80186.1"/>
    </source>
</evidence>
<evidence type="ECO:0000313" key="19">
    <source>
        <dbReference type="Proteomes" id="UP000241462"/>
    </source>
</evidence>
<dbReference type="PANTHER" id="PTHR43301:SF7">
    <property type="entry name" value="ARABINAN ENDO-1,5-ALPHA-L-ARABINOSIDASE C"/>
    <property type="match status" value="1"/>
</dbReference>
<keyword evidence="19" id="KW-1185">Reference proteome</keyword>
<evidence type="ECO:0000256" key="14">
    <source>
        <dbReference type="PIRNR" id="PIRNR026534"/>
    </source>
</evidence>
<dbReference type="GO" id="GO:0045493">
    <property type="term" value="P:xylan catabolic process"/>
    <property type="evidence" value="ECO:0007669"/>
    <property type="project" value="UniProtKB-KW"/>
</dbReference>
<accession>A0A2T2ZZN6</accession>
<sequence length="328" mass="35564">MGLASQTWLEALVTALGITTAHGYANPEPCSGGCFAQDPALIQRASDGVYFRFNTDTYIDIYKSTGDLTGPWENVGNVLPNGSLIDIADGEGLWAPMVIEVDGTYILYYSVSSLGSQDSAIGYATSTTLEDGSWVDHGATGVASVSGSAYNAIDPTMILVDGTYYLSFGSYWDNIFLVAFDANAETVADLASAEQILYQPAGTHQVEASFPYYYDGFYWEFWSEGQANRYDTAMPAAGGEYKVRVCRSEAITGPYTDQNGTSCLEGGGNYVLESHDEVYGPGGQGIFDDPTYGLVLYYRYANTSVGYAVADYQWGWNVIDWVDGWPTV</sequence>
<dbReference type="UniPathway" id="UPA00667"/>
<protein>
    <recommendedName>
        <fullName evidence="5 14">Arabinan endo-1,5-alpha-L-arabinosidase</fullName>
        <ecNumber evidence="5 14">3.2.1.99</ecNumber>
    </recommendedName>
</protein>
<gene>
    <name evidence="18" type="ORF">BD289DRAFT_468955</name>
</gene>
<keyword evidence="7" id="KW-0858">Xylan degradation</keyword>